<gene>
    <name evidence="3" type="ORF">QM524_20655</name>
</gene>
<feature type="transmembrane region" description="Helical" evidence="1">
    <location>
        <begin position="232"/>
        <end position="254"/>
    </location>
</feature>
<evidence type="ECO:0000256" key="1">
    <source>
        <dbReference type="SAM" id="Phobius"/>
    </source>
</evidence>
<dbReference type="GO" id="GO:0016301">
    <property type="term" value="F:kinase activity"/>
    <property type="evidence" value="ECO:0007669"/>
    <property type="project" value="UniProtKB-KW"/>
</dbReference>
<dbReference type="InterPro" id="IPR036890">
    <property type="entry name" value="HATPase_C_sf"/>
</dbReference>
<evidence type="ECO:0000259" key="2">
    <source>
        <dbReference type="Pfam" id="PF06580"/>
    </source>
</evidence>
<dbReference type="EMBL" id="JASHIF010000021">
    <property type="protein sequence ID" value="MDI9861643.1"/>
    <property type="molecule type" value="Genomic_DNA"/>
</dbReference>
<dbReference type="RefSeq" id="WP_283346010.1">
    <property type="nucleotide sequence ID" value="NZ_JASHIF010000021.1"/>
</dbReference>
<feature type="domain" description="Signal transduction histidine kinase internal region" evidence="2">
    <location>
        <begin position="422"/>
        <end position="501"/>
    </location>
</feature>
<feature type="transmembrane region" description="Helical" evidence="1">
    <location>
        <begin position="307"/>
        <end position="324"/>
    </location>
</feature>
<feature type="transmembrane region" description="Helical" evidence="1">
    <location>
        <begin position="266"/>
        <end position="287"/>
    </location>
</feature>
<evidence type="ECO:0000313" key="4">
    <source>
        <dbReference type="Proteomes" id="UP001236507"/>
    </source>
</evidence>
<dbReference type="InterPro" id="IPR010559">
    <property type="entry name" value="Sig_transdc_His_kin_internal"/>
</dbReference>
<keyword evidence="3" id="KW-0418">Kinase</keyword>
<dbReference type="PANTHER" id="PTHR34220:SF7">
    <property type="entry name" value="SENSOR HISTIDINE KINASE YPDA"/>
    <property type="match status" value="1"/>
</dbReference>
<dbReference type="Pfam" id="PF06580">
    <property type="entry name" value="His_kinase"/>
    <property type="match status" value="1"/>
</dbReference>
<keyword evidence="1" id="KW-0472">Membrane</keyword>
<dbReference type="Proteomes" id="UP001236507">
    <property type="component" value="Unassembled WGS sequence"/>
</dbReference>
<accession>A0ABT6YEW8</accession>
<keyword evidence="4" id="KW-1185">Reference proteome</keyword>
<organism evidence="3 4">
    <name type="scientific">Flectobacillus roseus</name>
    <dbReference type="NCBI Taxonomy" id="502259"/>
    <lineage>
        <taxon>Bacteria</taxon>
        <taxon>Pseudomonadati</taxon>
        <taxon>Bacteroidota</taxon>
        <taxon>Cytophagia</taxon>
        <taxon>Cytophagales</taxon>
        <taxon>Flectobacillaceae</taxon>
        <taxon>Flectobacillus</taxon>
    </lineage>
</organism>
<keyword evidence="3" id="KW-0808">Transferase</keyword>
<feature type="transmembrane region" description="Helical" evidence="1">
    <location>
        <begin position="344"/>
        <end position="364"/>
    </location>
</feature>
<sequence length="609" mass="69735">MKKLQYLLVFLIWGMPCFPQELEKLPAKPWEEIVEMNSFQDSPLIRDKWYTDLKVKLVGNYSKEDSITISTILKKLDALTETISINLAKSEKPNFIIEFSDKHKGLNSCSSSKTNKGYSSVELYVDKTNKTDVEIRQSLESRIAKLLVGSCFTNFPSIEKRNSIFNSLVESSNENIPLNEEDKAIIKEIYRKGFEERLAKADNQFKDSVLKKIDDAKIASRDRSLWWVRNPIAVIFLPALLLVLLSLFVTHKIYQSISVKTKKDWLQFGIVSIVALLLADIIIVFCISFHDFLTMPDDSRIYRSEPFLPTTLLLAIAFPFLYLFRFIELKIQKTVKNIIAKTGLIFLSTGFLPFGCLLVFFFILKNTLNYQQDYLALSQVFLLLMAIASLRALVAYFIFKERNLIIENETKLANLRELKAKAELKSLQSQINPHFLYNSLNSIASLAPIDALKTQKMAHSLSDLFKYSINRKDKKTSTVHDEVEMVKTYLDIEKIRFGERLQFTIMVDSDLENHEIPLFLIQPLVENAVKHGISRNEGIGKIELQIVKEQNEMKISVTDNGPDFPEGLLSGHGLQTVFDLLRLTYGNNATLNWTNTPLKMITITIPEAI</sequence>
<reference evidence="3 4" key="1">
    <citation type="submission" date="2023-05" db="EMBL/GenBank/DDBJ databases">
        <title>Novel species of genus Flectobacillus isolated from stream in China.</title>
        <authorList>
            <person name="Lu H."/>
        </authorList>
    </citation>
    <scope>NUCLEOTIDE SEQUENCE [LARGE SCALE GENOMIC DNA]</scope>
    <source>
        <strain evidence="3 4">KCTC 42575</strain>
    </source>
</reference>
<evidence type="ECO:0000313" key="3">
    <source>
        <dbReference type="EMBL" id="MDI9861643.1"/>
    </source>
</evidence>
<name>A0ABT6YEW8_9BACT</name>
<keyword evidence="1" id="KW-1133">Transmembrane helix</keyword>
<dbReference type="PANTHER" id="PTHR34220">
    <property type="entry name" value="SENSOR HISTIDINE KINASE YPDA"/>
    <property type="match status" value="1"/>
</dbReference>
<proteinExistence type="predicted"/>
<dbReference type="InterPro" id="IPR050640">
    <property type="entry name" value="Bact_2-comp_sensor_kinase"/>
</dbReference>
<dbReference type="Gene3D" id="3.30.565.10">
    <property type="entry name" value="Histidine kinase-like ATPase, C-terminal domain"/>
    <property type="match status" value="1"/>
</dbReference>
<protein>
    <submittedName>
        <fullName evidence="3">Histidine kinase</fullName>
    </submittedName>
</protein>
<comment type="caution">
    <text evidence="3">The sequence shown here is derived from an EMBL/GenBank/DDBJ whole genome shotgun (WGS) entry which is preliminary data.</text>
</comment>
<dbReference type="SUPFAM" id="SSF55874">
    <property type="entry name" value="ATPase domain of HSP90 chaperone/DNA topoisomerase II/histidine kinase"/>
    <property type="match status" value="1"/>
</dbReference>
<keyword evidence="1" id="KW-0812">Transmembrane</keyword>
<feature type="transmembrane region" description="Helical" evidence="1">
    <location>
        <begin position="376"/>
        <end position="399"/>
    </location>
</feature>